<feature type="compositionally biased region" description="Basic and acidic residues" evidence="1">
    <location>
        <begin position="78"/>
        <end position="89"/>
    </location>
</feature>
<evidence type="ECO:0000256" key="1">
    <source>
        <dbReference type="SAM" id="MobiDB-lite"/>
    </source>
</evidence>
<protein>
    <submittedName>
        <fullName evidence="2">Uncharacterized protein</fullName>
    </submittedName>
</protein>
<evidence type="ECO:0000313" key="2">
    <source>
        <dbReference type="EMBL" id="GIX70671.1"/>
    </source>
</evidence>
<accession>A0AAV4MF67</accession>
<dbReference type="AlphaFoldDB" id="A0AAV4MF67"/>
<reference evidence="2 3" key="1">
    <citation type="submission" date="2021-06" db="EMBL/GenBank/DDBJ databases">
        <title>Caerostris darwini draft genome.</title>
        <authorList>
            <person name="Kono N."/>
            <person name="Arakawa K."/>
        </authorList>
    </citation>
    <scope>NUCLEOTIDE SEQUENCE [LARGE SCALE GENOMIC DNA]</scope>
</reference>
<gene>
    <name evidence="2" type="ORF">CDAR_114671</name>
</gene>
<dbReference type="Proteomes" id="UP001054837">
    <property type="component" value="Unassembled WGS sequence"/>
</dbReference>
<feature type="compositionally biased region" description="Basic and acidic residues" evidence="1">
    <location>
        <begin position="13"/>
        <end position="27"/>
    </location>
</feature>
<proteinExistence type="predicted"/>
<sequence>MFHQGPQVGGDLPSREQTPEPHLDHQPLHLRKRFKLRQPINKQRNERGERERRTRLFFYQNKRQPLNRPASLSQGPLAKERGPSLKEKAAPPIGGKVRKETGC</sequence>
<dbReference type="EMBL" id="BPLQ01000391">
    <property type="protein sequence ID" value="GIX70671.1"/>
    <property type="molecule type" value="Genomic_DNA"/>
</dbReference>
<evidence type="ECO:0000313" key="3">
    <source>
        <dbReference type="Proteomes" id="UP001054837"/>
    </source>
</evidence>
<organism evidence="2 3">
    <name type="scientific">Caerostris darwini</name>
    <dbReference type="NCBI Taxonomy" id="1538125"/>
    <lineage>
        <taxon>Eukaryota</taxon>
        <taxon>Metazoa</taxon>
        <taxon>Ecdysozoa</taxon>
        <taxon>Arthropoda</taxon>
        <taxon>Chelicerata</taxon>
        <taxon>Arachnida</taxon>
        <taxon>Araneae</taxon>
        <taxon>Araneomorphae</taxon>
        <taxon>Entelegynae</taxon>
        <taxon>Araneoidea</taxon>
        <taxon>Araneidae</taxon>
        <taxon>Caerostris</taxon>
    </lineage>
</organism>
<keyword evidence="3" id="KW-1185">Reference proteome</keyword>
<name>A0AAV4MF67_9ARAC</name>
<comment type="caution">
    <text evidence="2">The sequence shown here is derived from an EMBL/GenBank/DDBJ whole genome shotgun (WGS) entry which is preliminary data.</text>
</comment>
<feature type="region of interest" description="Disordered" evidence="1">
    <location>
        <begin position="1"/>
        <end position="103"/>
    </location>
</feature>
<feature type="compositionally biased region" description="Basic and acidic residues" evidence="1">
    <location>
        <begin position="43"/>
        <end position="54"/>
    </location>
</feature>